<dbReference type="PROSITE" id="PS50048">
    <property type="entry name" value="ZN2_CY6_FUNGAL_2"/>
    <property type="match status" value="1"/>
</dbReference>
<organism evidence="4 5">
    <name type="scientific">Apiospora arundinis</name>
    <dbReference type="NCBI Taxonomy" id="335852"/>
    <lineage>
        <taxon>Eukaryota</taxon>
        <taxon>Fungi</taxon>
        <taxon>Dikarya</taxon>
        <taxon>Ascomycota</taxon>
        <taxon>Pezizomycotina</taxon>
        <taxon>Sordariomycetes</taxon>
        <taxon>Xylariomycetidae</taxon>
        <taxon>Amphisphaeriales</taxon>
        <taxon>Apiosporaceae</taxon>
        <taxon>Apiospora</taxon>
    </lineage>
</organism>
<keyword evidence="1" id="KW-0539">Nucleus</keyword>
<evidence type="ECO:0000256" key="2">
    <source>
        <dbReference type="SAM" id="MobiDB-lite"/>
    </source>
</evidence>
<feature type="compositionally biased region" description="Polar residues" evidence="2">
    <location>
        <begin position="400"/>
        <end position="409"/>
    </location>
</feature>
<sequence>MSGEKKPTPGVSSRRSACDRCRGQKLRCLRKGGDAQGRCDRCAKADTACTTSPIYRMRNYSVDDDGSSVSRRRRRTADRSSTYPPQSPRIVAAASSTLAPPSNSPAPAPALPDSLTMSPAAQTTPTTAGAAAQTFVWHFEDVMQGSNNNGGGAAMASGNFAMAPPPPDWTTFPDPATTQAFSTPVVTSADVWDHHDLTMAHLYVAENADKNTNTSFNSPVGGDDPMPQHTYAATHPHQTLQLQQPHTPDGIHWSSHPTPQQEQMTDYFTPEHTQSPCLMHYQPNEPESESHNHMQMLTNINLDLATQLKQVTQPHINLRTLISPSSGNSDPSSNTVLESILNLTQEFLHILDVISGAPNTPLPTPAIPTTSWSTGTSYGGGYTSGSENASSISAYDESDMNSPSDSSGITHYASPASSSNMSPPPPSAATITGFSHGRSSSPSLTTRTTDPAAVLLMITCYVHVLRIYVALFWHIQQHLQRAVANPDESAIDQFGSFPLQSGNLQVTMVIKLVTNTFERMEATLGLPSEFCLGGGGSSNYYNNNNTAYDNEQQQQLLRPSNHYHHHEGGGMLGDEGLLDVARTIISKEDAGRPEEGKGGIRSLRRDIMQARHLLRGYTTS</sequence>
<feature type="domain" description="Zn(2)-C6 fungal-type" evidence="3">
    <location>
        <begin position="17"/>
        <end position="51"/>
    </location>
</feature>
<evidence type="ECO:0000259" key="3">
    <source>
        <dbReference type="PROSITE" id="PS50048"/>
    </source>
</evidence>
<feature type="compositionally biased region" description="Low complexity" evidence="2">
    <location>
        <begin position="92"/>
        <end position="101"/>
    </location>
</feature>
<feature type="region of interest" description="Disordered" evidence="2">
    <location>
        <begin position="60"/>
        <end position="129"/>
    </location>
</feature>
<reference evidence="4 5" key="1">
    <citation type="journal article" date="2024" name="IMA Fungus">
        <title>Apiospora arundinis, a panoply of carbohydrate-active enzymes and secondary metabolites.</title>
        <authorList>
            <person name="Sorensen T."/>
            <person name="Petersen C."/>
            <person name="Muurmann A.T."/>
            <person name="Christiansen J.V."/>
            <person name="Brundto M.L."/>
            <person name="Overgaard C.K."/>
            <person name="Boysen A.T."/>
            <person name="Wollenberg R.D."/>
            <person name="Larsen T.O."/>
            <person name="Sorensen J.L."/>
            <person name="Nielsen K.L."/>
            <person name="Sondergaard T.E."/>
        </authorList>
    </citation>
    <scope>NUCLEOTIDE SEQUENCE [LARGE SCALE GENOMIC DNA]</scope>
    <source>
        <strain evidence="4 5">AAU 773</strain>
    </source>
</reference>
<dbReference type="Gene3D" id="4.10.240.10">
    <property type="entry name" value="Zn(2)-C6 fungal-type DNA-binding domain"/>
    <property type="match status" value="1"/>
</dbReference>
<dbReference type="PROSITE" id="PS00463">
    <property type="entry name" value="ZN2_CY6_FUNGAL_1"/>
    <property type="match status" value="1"/>
</dbReference>
<evidence type="ECO:0000256" key="1">
    <source>
        <dbReference type="ARBA" id="ARBA00023242"/>
    </source>
</evidence>
<accession>A0ABR2JIG6</accession>
<name>A0ABR2JIG6_9PEZI</name>
<feature type="region of interest" description="Disordered" evidence="2">
    <location>
        <begin position="1"/>
        <end position="21"/>
    </location>
</feature>
<dbReference type="Proteomes" id="UP001390339">
    <property type="component" value="Unassembled WGS sequence"/>
</dbReference>
<dbReference type="CDD" id="cd00067">
    <property type="entry name" value="GAL4"/>
    <property type="match status" value="1"/>
</dbReference>
<evidence type="ECO:0000313" key="4">
    <source>
        <dbReference type="EMBL" id="KAK8877609.1"/>
    </source>
</evidence>
<comment type="caution">
    <text evidence="4">The sequence shown here is derived from an EMBL/GenBank/DDBJ whole genome shotgun (WGS) entry which is preliminary data.</text>
</comment>
<evidence type="ECO:0000313" key="5">
    <source>
        <dbReference type="Proteomes" id="UP001390339"/>
    </source>
</evidence>
<gene>
    <name evidence="4" type="ORF">PGQ11_002555</name>
</gene>
<feature type="compositionally biased region" description="Low complexity" evidence="2">
    <location>
        <begin position="111"/>
        <end position="129"/>
    </location>
</feature>
<dbReference type="InterPro" id="IPR036864">
    <property type="entry name" value="Zn2-C6_fun-type_DNA-bd_sf"/>
</dbReference>
<keyword evidence="5" id="KW-1185">Reference proteome</keyword>
<protein>
    <recommendedName>
        <fullName evidence="3">Zn(2)-C6 fungal-type domain-containing protein</fullName>
    </recommendedName>
</protein>
<dbReference type="InterPro" id="IPR001138">
    <property type="entry name" value="Zn2Cys6_DnaBD"/>
</dbReference>
<proteinExistence type="predicted"/>
<dbReference type="SUPFAM" id="SSF57701">
    <property type="entry name" value="Zn2/Cys6 DNA-binding domain"/>
    <property type="match status" value="1"/>
</dbReference>
<feature type="region of interest" description="Disordered" evidence="2">
    <location>
        <begin position="389"/>
        <end position="446"/>
    </location>
</feature>
<dbReference type="EMBL" id="JAPCWZ010000002">
    <property type="protein sequence ID" value="KAK8877609.1"/>
    <property type="molecule type" value="Genomic_DNA"/>
</dbReference>